<keyword evidence="5" id="KW-0378">Hydrolase</keyword>
<keyword evidence="2" id="KW-0645">Protease</keyword>
<evidence type="ECO:0000256" key="4">
    <source>
        <dbReference type="ARBA" id="ARBA00022729"/>
    </source>
</evidence>
<dbReference type="InterPro" id="IPR033739">
    <property type="entry name" value="M10A_MMP"/>
</dbReference>
<feature type="binding site" description="in inhibited form" evidence="9">
    <location>
        <position position="90"/>
    </location>
    <ligand>
        <name>Zn(2+)</name>
        <dbReference type="ChEBI" id="CHEBI:29105"/>
        <label>2</label>
        <note>catalytic</note>
    </ligand>
</feature>
<proteinExistence type="inferred from homology"/>
<dbReference type="Pfam" id="PF00413">
    <property type="entry name" value="Peptidase_M10"/>
    <property type="match status" value="1"/>
</dbReference>
<comment type="cofactor">
    <cofactor evidence="9">
        <name>Zn(2+)</name>
        <dbReference type="ChEBI" id="CHEBI:29105"/>
    </cofactor>
    <text evidence="9">Binds 2 Zn(2+) ions per subunit.</text>
</comment>
<evidence type="ECO:0000256" key="7">
    <source>
        <dbReference type="ARBA" id="ARBA00023049"/>
    </source>
</evidence>
<feature type="binding site" evidence="9">
    <location>
        <position position="170"/>
    </location>
    <ligand>
        <name>Zn(2+)</name>
        <dbReference type="ChEBI" id="CHEBI:29105"/>
        <label>1</label>
    </ligand>
</feature>
<dbReference type="SUPFAM" id="SSF55486">
    <property type="entry name" value="Metalloproteases ('zincins'), catalytic domain"/>
    <property type="match status" value="1"/>
</dbReference>
<dbReference type="GO" id="GO:0031012">
    <property type="term" value="C:extracellular matrix"/>
    <property type="evidence" value="ECO:0007669"/>
    <property type="project" value="InterPro"/>
</dbReference>
<dbReference type="InterPro" id="IPR006026">
    <property type="entry name" value="Peptidase_Metallo"/>
</dbReference>
<feature type="binding site" evidence="9">
    <location>
        <position position="178"/>
    </location>
    <ligand>
        <name>Ca(2+)</name>
        <dbReference type="ChEBI" id="CHEBI:29108"/>
        <label>3</label>
    </ligand>
</feature>
<comment type="similarity">
    <text evidence="1">Belongs to the peptidase M10A family.</text>
</comment>
<feature type="binding site" evidence="9">
    <location>
        <position position="225"/>
    </location>
    <ligand>
        <name>Zn(2+)</name>
        <dbReference type="ChEBI" id="CHEBI:29105"/>
        <label>2</label>
        <note>catalytic</note>
    </ligand>
</feature>
<dbReference type="EMBL" id="MTYJ01000284">
    <property type="protein sequence ID" value="OWA52747.1"/>
    <property type="molecule type" value="Genomic_DNA"/>
</dbReference>
<dbReference type="InterPro" id="IPR036365">
    <property type="entry name" value="PGBD-like_sf"/>
</dbReference>
<dbReference type="InterPro" id="IPR002477">
    <property type="entry name" value="Peptidoglycan-bd-like"/>
</dbReference>
<dbReference type="GO" id="GO:0030574">
    <property type="term" value="P:collagen catabolic process"/>
    <property type="evidence" value="ECO:0007669"/>
    <property type="project" value="TreeGrafter"/>
</dbReference>
<dbReference type="GO" id="GO:0008270">
    <property type="term" value="F:zinc ion binding"/>
    <property type="evidence" value="ECO:0007669"/>
    <property type="project" value="InterPro"/>
</dbReference>
<evidence type="ECO:0000256" key="9">
    <source>
        <dbReference type="PIRSR" id="PIRSR621190-2"/>
    </source>
</evidence>
<name>A0A9X6RMC6_HYPEX</name>
<dbReference type="PANTHER" id="PTHR10201">
    <property type="entry name" value="MATRIX METALLOPROTEINASE"/>
    <property type="match status" value="1"/>
</dbReference>
<keyword evidence="6 9" id="KW-0862">Zinc</keyword>
<evidence type="ECO:0000256" key="6">
    <source>
        <dbReference type="ARBA" id="ARBA00022833"/>
    </source>
</evidence>
<evidence type="ECO:0000256" key="2">
    <source>
        <dbReference type="ARBA" id="ARBA00022670"/>
    </source>
</evidence>
<feature type="binding site" evidence="9">
    <location>
        <position position="221"/>
    </location>
    <ligand>
        <name>Zn(2+)</name>
        <dbReference type="ChEBI" id="CHEBI:29105"/>
        <label>2</label>
        <note>catalytic</note>
    </ligand>
</feature>
<dbReference type="AlphaFoldDB" id="A0A9X6RMC6"/>
<evidence type="ECO:0000256" key="5">
    <source>
        <dbReference type="ARBA" id="ARBA00022801"/>
    </source>
</evidence>
<accession>A0A9X6RMC6</accession>
<organism evidence="12 13">
    <name type="scientific">Hypsibius exemplaris</name>
    <name type="common">Freshwater tardigrade</name>
    <dbReference type="NCBI Taxonomy" id="2072580"/>
    <lineage>
        <taxon>Eukaryota</taxon>
        <taxon>Metazoa</taxon>
        <taxon>Ecdysozoa</taxon>
        <taxon>Tardigrada</taxon>
        <taxon>Eutardigrada</taxon>
        <taxon>Parachela</taxon>
        <taxon>Hypsibioidea</taxon>
        <taxon>Hypsibiidae</taxon>
        <taxon>Hypsibius</taxon>
    </lineage>
</organism>
<feature type="binding site" evidence="9">
    <location>
        <position position="200"/>
    </location>
    <ligand>
        <name>Ca(2+)</name>
        <dbReference type="ChEBI" id="CHEBI:29108"/>
        <label>1</label>
    </ligand>
</feature>
<evidence type="ECO:0000256" key="3">
    <source>
        <dbReference type="ARBA" id="ARBA00022723"/>
    </source>
</evidence>
<feature type="binding site" evidence="9">
    <location>
        <position position="231"/>
    </location>
    <ligand>
        <name>Zn(2+)</name>
        <dbReference type="ChEBI" id="CHEBI:29105"/>
        <label>2</label>
        <note>catalytic</note>
    </ligand>
</feature>
<comment type="caution">
    <text evidence="12">The sequence shown here is derived from an EMBL/GenBank/DDBJ whole genome shotgun (WGS) entry which is preliminary data.</text>
</comment>
<feature type="domain" description="Peptidase metallopeptidase" evidence="11">
    <location>
        <begin position="106"/>
        <end position="266"/>
    </location>
</feature>
<feature type="binding site" evidence="9">
    <location>
        <position position="200"/>
    </location>
    <ligand>
        <name>Ca(2+)</name>
        <dbReference type="ChEBI" id="CHEBI:29108"/>
        <label>3</label>
    </ligand>
</feature>
<dbReference type="GO" id="GO:0006508">
    <property type="term" value="P:proteolysis"/>
    <property type="evidence" value="ECO:0007669"/>
    <property type="project" value="UniProtKB-KW"/>
</dbReference>
<dbReference type="Proteomes" id="UP000192578">
    <property type="component" value="Unassembled WGS sequence"/>
</dbReference>
<keyword evidence="3 9" id="KW-0479">Metal-binding</keyword>
<dbReference type="OrthoDB" id="406838at2759"/>
<evidence type="ECO:0000313" key="13">
    <source>
        <dbReference type="Proteomes" id="UP000192578"/>
    </source>
</evidence>
<evidence type="ECO:0000256" key="10">
    <source>
        <dbReference type="SAM" id="SignalP"/>
    </source>
</evidence>
<dbReference type="GO" id="GO:0030198">
    <property type="term" value="P:extracellular matrix organization"/>
    <property type="evidence" value="ECO:0007669"/>
    <property type="project" value="TreeGrafter"/>
</dbReference>
<feature type="signal peptide" evidence="10">
    <location>
        <begin position="1"/>
        <end position="19"/>
    </location>
</feature>
<gene>
    <name evidence="12" type="ORF">BV898_17190</name>
</gene>
<keyword evidence="4 10" id="KW-0732">Signal</keyword>
<feature type="binding site" evidence="9">
    <location>
        <position position="172"/>
    </location>
    <ligand>
        <name>Zn(2+)</name>
        <dbReference type="ChEBI" id="CHEBI:29105"/>
        <label>1</label>
    </ligand>
</feature>
<evidence type="ECO:0000256" key="8">
    <source>
        <dbReference type="PIRSR" id="PIRSR621190-1"/>
    </source>
</evidence>
<dbReference type="CDD" id="cd04278">
    <property type="entry name" value="ZnMc_MMP"/>
    <property type="match status" value="1"/>
</dbReference>
<feature type="active site" evidence="8">
    <location>
        <position position="222"/>
    </location>
</feature>
<feature type="chain" id="PRO_5040818289" evidence="10">
    <location>
        <begin position="20"/>
        <end position="280"/>
    </location>
</feature>
<feature type="binding site" evidence="9">
    <location>
        <position position="185"/>
    </location>
    <ligand>
        <name>Zn(2+)</name>
        <dbReference type="ChEBI" id="CHEBI:29105"/>
        <label>1</label>
    </ligand>
</feature>
<evidence type="ECO:0000259" key="11">
    <source>
        <dbReference type="SMART" id="SM00235"/>
    </source>
</evidence>
<protein>
    <submittedName>
        <fullName evidence="12">Matrix metalloproteinase-28</fullName>
    </submittedName>
</protein>
<keyword evidence="13" id="KW-1185">Reference proteome</keyword>
<dbReference type="InterPro" id="IPR001818">
    <property type="entry name" value="Pept_M10_metallopeptidase"/>
</dbReference>
<dbReference type="SUPFAM" id="SSF47090">
    <property type="entry name" value="PGBD-like"/>
    <property type="match status" value="1"/>
</dbReference>
<feature type="binding site" evidence="9">
    <location>
        <position position="177"/>
    </location>
    <ligand>
        <name>Ca(2+)</name>
        <dbReference type="ChEBI" id="CHEBI:29108"/>
        <label>3</label>
    </ligand>
</feature>
<dbReference type="SMART" id="SM00235">
    <property type="entry name" value="ZnMc"/>
    <property type="match status" value="1"/>
</dbReference>
<dbReference type="GO" id="GO:0004222">
    <property type="term" value="F:metalloendopeptidase activity"/>
    <property type="evidence" value="ECO:0007669"/>
    <property type="project" value="InterPro"/>
</dbReference>
<dbReference type="PRINTS" id="PR00138">
    <property type="entry name" value="MATRIXIN"/>
</dbReference>
<sequence>MISALWSAVFLVQLSCLQGAPIFGGSFNFSLDVQGYLHNFGYLKSNGSAPIIPSVNIFSEAIKTFQQFAHLPVTGQADEGTVKKMAAPRCGVSDAAVNGLQRFVLGGSKWPDKSLTWAVSSYTKQLNESVVDAQLTKAWKVWSDNTNLTFTKAAKGQTPNFDIFFAKGDHKDGFAFDGKGKVLAHAFYPRNGRIHFDEDEIWAPSGRPERDGTNLFQVAAHEFGHALGLDHSKVETALMAPFYRYSAKDDILTKDDISGIQTIYPLGKTADIRLAESSLD</sequence>
<dbReference type="Pfam" id="PF01471">
    <property type="entry name" value="PG_binding_1"/>
    <property type="match status" value="1"/>
</dbReference>
<evidence type="ECO:0000313" key="12">
    <source>
        <dbReference type="EMBL" id="OWA52747.1"/>
    </source>
</evidence>
<keyword evidence="9" id="KW-0106">Calcium</keyword>
<reference evidence="13" key="1">
    <citation type="submission" date="2017-01" db="EMBL/GenBank/DDBJ databases">
        <title>Comparative genomics of anhydrobiosis in the tardigrade Hypsibius dujardini.</title>
        <authorList>
            <person name="Yoshida Y."/>
            <person name="Koutsovoulos G."/>
            <person name="Laetsch D."/>
            <person name="Stevens L."/>
            <person name="Kumar S."/>
            <person name="Horikawa D."/>
            <person name="Ishino K."/>
            <person name="Komine S."/>
            <person name="Tomita M."/>
            <person name="Blaxter M."/>
            <person name="Arakawa K."/>
        </authorList>
    </citation>
    <scope>NUCLEOTIDE SEQUENCE [LARGE SCALE GENOMIC DNA]</scope>
    <source>
        <strain evidence="13">Z151</strain>
    </source>
</reference>
<comment type="cofactor">
    <cofactor evidence="9">
        <name>Ca(2+)</name>
        <dbReference type="ChEBI" id="CHEBI:29108"/>
    </cofactor>
    <text evidence="9">Can bind about 5 Ca(2+) ions per subunit.</text>
</comment>
<dbReference type="FunFam" id="3.40.390.10:FF:000091">
    <property type="entry name" value="Matrix metalloproteinase-16-like Protein"/>
    <property type="match status" value="1"/>
</dbReference>
<keyword evidence="7" id="KW-0482">Metalloprotease</keyword>
<dbReference type="PANTHER" id="PTHR10201:SF291">
    <property type="entry name" value="MATRIX METALLOPROTEINASE 1, ISOFORM C-RELATED"/>
    <property type="match status" value="1"/>
</dbReference>
<dbReference type="Gene3D" id="3.40.390.10">
    <property type="entry name" value="Collagenase (Catalytic Domain)"/>
    <property type="match status" value="1"/>
</dbReference>
<feature type="binding site" evidence="9">
    <location>
        <position position="197"/>
    </location>
    <ligand>
        <name>Ca(2+)</name>
        <dbReference type="ChEBI" id="CHEBI:29108"/>
        <label>3</label>
    </ligand>
</feature>
<evidence type="ECO:0000256" key="1">
    <source>
        <dbReference type="ARBA" id="ARBA00010370"/>
    </source>
</evidence>
<dbReference type="InterPro" id="IPR021190">
    <property type="entry name" value="Pept_M10A"/>
</dbReference>
<feature type="binding site" evidence="9">
    <location>
        <position position="195"/>
    </location>
    <ligand>
        <name>Zn(2+)</name>
        <dbReference type="ChEBI" id="CHEBI:29105"/>
        <label>1</label>
    </ligand>
</feature>
<dbReference type="InterPro" id="IPR024079">
    <property type="entry name" value="MetalloPept_cat_dom_sf"/>
</dbReference>
<feature type="binding site" evidence="9">
    <location>
        <position position="239"/>
    </location>
    <ligand>
        <name>Zn(2+)</name>
        <dbReference type="ChEBI" id="CHEBI:29105"/>
        <label>2</label>
        <note>catalytic</note>
    </ligand>
</feature>